<dbReference type="InterPro" id="IPR006439">
    <property type="entry name" value="HAD-SF_hydro_IA"/>
</dbReference>
<dbReference type="SUPFAM" id="SSF56784">
    <property type="entry name" value="HAD-like"/>
    <property type="match status" value="1"/>
</dbReference>
<comment type="caution">
    <text evidence="3">The sequence shown here is derived from an EMBL/GenBank/DDBJ whole genome shotgun (WGS) entry which is preliminary data.</text>
</comment>
<dbReference type="InterPro" id="IPR023198">
    <property type="entry name" value="PGP-like_dom2"/>
</dbReference>
<dbReference type="PANTHER" id="PTHR43316:SF3">
    <property type="entry name" value="HALOACID DEHALOGENASE, TYPE II (AFU_ORTHOLOGUE AFUA_2G07750)-RELATED"/>
    <property type="match status" value="1"/>
</dbReference>
<dbReference type="Gene3D" id="3.40.50.1000">
    <property type="entry name" value="HAD superfamily/HAD-like"/>
    <property type="match status" value="1"/>
</dbReference>
<dbReference type="GO" id="GO:0019120">
    <property type="term" value="F:hydrolase activity, acting on acid halide bonds, in C-halide compounds"/>
    <property type="evidence" value="ECO:0007669"/>
    <property type="project" value="InterPro"/>
</dbReference>
<evidence type="ECO:0000256" key="1">
    <source>
        <dbReference type="ARBA" id="ARBA00008106"/>
    </source>
</evidence>
<dbReference type="NCBIfam" id="TIGR01428">
    <property type="entry name" value="HAD_type_II"/>
    <property type="match status" value="1"/>
</dbReference>
<dbReference type="NCBIfam" id="TIGR01493">
    <property type="entry name" value="HAD-SF-IA-v2"/>
    <property type="match status" value="1"/>
</dbReference>
<keyword evidence="4" id="KW-1185">Reference proteome</keyword>
<dbReference type="Proteomes" id="UP001310022">
    <property type="component" value="Unassembled WGS sequence"/>
</dbReference>
<evidence type="ECO:0000313" key="3">
    <source>
        <dbReference type="EMBL" id="GJM60626.1"/>
    </source>
</evidence>
<comment type="similarity">
    <text evidence="1">Belongs to the HAD-like hydrolase superfamily. S-2-haloalkanoic acid dehalogenase family.</text>
</comment>
<dbReference type="Pfam" id="PF00702">
    <property type="entry name" value="Hydrolase"/>
    <property type="match status" value="1"/>
</dbReference>
<dbReference type="PRINTS" id="PR00413">
    <property type="entry name" value="HADHALOGNASE"/>
</dbReference>
<keyword evidence="2" id="KW-0378">Hydrolase</keyword>
<dbReference type="CDD" id="cd02588">
    <property type="entry name" value="HAD_L2-DEX"/>
    <property type="match status" value="1"/>
</dbReference>
<dbReference type="InterPro" id="IPR006328">
    <property type="entry name" value="2-HAD"/>
</dbReference>
<accession>A0AAN5AKN9</accession>
<dbReference type="AlphaFoldDB" id="A0AAN5AKN9"/>
<dbReference type="SFLD" id="SFLDS00003">
    <property type="entry name" value="Haloacid_Dehalogenase"/>
    <property type="match status" value="1"/>
</dbReference>
<organism evidence="3 4">
    <name type="scientific">Persicobacter diffluens</name>
    <dbReference type="NCBI Taxonomy" id="981"/>
    <lineage>
        <taxon>Bacteria</taxon>
        <taxon>Pseudomonadati</taxon>
        <taxon>Bacteroidota</taxon>
        <taxon>Cytophagia</taxon>
        <taxon>Cytophagales</taxon>
        <taxon>Persicobacteraceae</taxon>
        <taxon>Persicobacter</taxon>
    </lineage>
</organism>
<dbReference type="SFLD" id="SFLDG01129">
    <property type="entry name" value="C1.5:_HAD__Beta-PGM__Phosphata"/>
    <property type="match status" value="1"/>
</dbReference>
<protein>
    <submittedName>
        <fullName evidence="3">Haloacetate dehalogenase</fullName>
    </submittedName>
</protein>
<evidence type="ECO:0000256" key="2">
    <source>
        <dbReference type="ARBA" id="ARBA00022801"/>
    </source>
</evidence>
<evidence type="ECO:0000313" key="4">
    <source>
        <dbReference type="Proteomes" id="UP001310022"/>
    </source>
</evidence>
<dbReference type="PANTHER" id="PTHR43316">
    <property type="entry name" value="HYDROLASE, HALOACID DELAHOGENASE-RELATED"/>
    <property type="match status" value="1"/>
</dbReference>
<name>A0AAN5AKN9_9BACT</name>
<dbReference type="RefSeq" id="WP_338236335.1">
    <property type="nucleotide sequence ID" value="NZ_BQKE01000001.1"/>
</dbReference>
<gene>
    <name evidence="3" type="ORF">PEDI_11780</name>
</gene>
<dbReference type="Gene3D" id="1.10.150.240">
    <property type="entry name" value="Putative phosphatase, domain 2"/>
    <property type="match status" value="1"/>
</dbReference>
<dbReference type="InterPro" id="IPR023214">
    <property type="entry name" value="HAD_sf"/>
</dbReference>
<sequence length="226" mass="25420">MKTYTLAFDIYGTLIDTSGVSVAVRQYVKDNTDDFVQLWRSKQLEYSFRKGLMGKYEDFGVCTAQALDYCCLAFNILLSAQEKERLMLEYKVLPKFEEVEGALSALKDAGHRLFAFSNGSNEALYHLLDHAGIYDTFEKVISMKDIAMFKPHPSGYQHFLDKAGAEVQQAFLISSNPFDIIGAASYGMHTAWVRRSKNSIFDPWGIQPNYVLSSLLELQAVLAGHG</sequence>
<dbReference type="InterPro" id="IPR036412">
    <property type="entry name" value="HAD-like_sf"/>
</dbReference>
<reference evidence="3 4" key="1">
    <citation type="submission" date="2021-12" db="EMBL/GenBank/DDBJ databases">
        <title>Genome sequencing of bacteria with rrn-lacking chromosome and rrn-plasmid.</title>
        <authorList>
            <person name="Anda M."/>
            <person name="Iwasaki W."/>
        </authorList>
    </citation>
    <scope>NUCLEOTIDE SEQUENCE [LARGE SCALE GENOMIC DNA]</scope>
    <source>
        <strain evidence="3 4">NBRC 15940</strain>
    </source>
</reference>
<proteinExistence type="inferred from homology"/>
<dbReference type="InterPro" id="IPR051540">
    <property type="entry name" value="S-2-haloacid_dehalogenase"/>
</dbReference>
<dbReference type="EMBL" id="BQKE01000001">
    <property type="protein sequence ID" value="GJM60626.1"/>
    <property type="molecule type" value="Genomic_DNA"/>
</dbReference>